<dbReference type="SMART" id="SM00244">
    <property type="entry name" value="PHB"/>
    <property type="match status" value="1"/>
</dbReference>
<dbReference type="AlphaFoldDB" id="A0A2I0WRG9"/>
<dbReference type="PANTHER" id="PTHR43327">
    <property type="entry name" value="STOMATIN-LIKE PROTEIN 2, MITOCHONDRIAL"/>
    <property type="match status" value="1"/>
</dbReference>
<dbReference type="InterPro" id="IPR036013">
    <property type="entry name" value="Band_7/SPFH_dom_sf"/>
</dbReference>
<evidence type="ECO:0000313" key="3">
    <source>
        <dbReference type="EMBL" id="PKU78256.1"/>
    </source>
</evidence>
<organism evidence="3 4">
    <name type="scientific">Dendrobium catenatum</name>
    <dbReference type="NCBI Taxonomy" id="906689"/>
    <lineage>
        <taxon>Eukaryota</taxon>
        <taxon>Viridiplantae</taxon>
        <taxon>Streptophyta</taxon>
        <taxon>Embryophyta</taxon>
        <taxon>Tracheophyta</taxon>
        <taxon>Spermatophyta</taxon>
        <taxon>Magnoliopsida</taxon>
        <taxon>Liliopsida</taxon>
        <taxon>Asparagales</taxon>
        <taxon>Orchidaceae</taxon>
        <taxon>Epidendroideae</taxon>
        <taxon>Malaxideae</taxon>
        <taxon>Dendrobiinae</taxon>
        <taxon>Dendrobium</taxon>
    </lineage>
</organism>
<dbReference type="InterPro" id="IPR050710">
    <property type="entry name" value="Band7/mec-2_domain"/>
</dbReference>
<gene>
    <name evidence="3" type="primary">HIR4</name>
    <name evidence="3" type="ORF">MA16_Dca025553</name>
</gene>
<dbReference type="InterPro" id="IPR001107">
    <property type="entry name" value="Band_7"/>
</dbReference>
<protein>
    <submittedName>
        <fullName evidence="3">Hypersensitive-induced response protein 4</fullName>
    </submittedName>
</protein>
<sequence>MTSKGLFCFACIGQATVGVVEQWGRFQRIAGPGFHFLNPFAGECLAGVLSTRVFSLEVRIETKTKDNVFVQLLCSIQYRVIKENADDAFYELQNPQEQIRAYVFDVVRAHVPRMTLDDLFEQKGEVAKAVLDELEKVMGAYGYNIEQILMVDIIPDSFVRKAMNEINAVCSSAPDIKLANPQAHFLISLVAVCIAKLGRFAPLVSLSMALFPLAQRLQLASIYKGEAEKTILVKKAEAEAEAKYLGGVGIAKQRQAITEGLRANILNISNSVSGTSAKEVMDLIMVTQYFDTIKELGNSSKNTTVFLPHGPGHVKDISDQIRNGTMEASCSNLGH</sequence>
<keyword evidence="1" id="KW-0449">Lipoprotein</keyword>
<accession>A0A2I0WRG9</accession>
<reference evidence="3 4" key="2">
    <citation type="journal article" date="2017" name="Nature">
        <title>The Apostasia genome and the evolution of orchids.</title>
        <authorList>
            <person name="Zhang G.Q."/>
            <person name="Liu K.W."/>
            <person name="Li Z."/>
            <person name="Lohaus R."/>
            <person name="Hsiao Y.Y."/>
            <person name="Niu S.C."/>
            <person name="Wang J.Y."/>
            <person name="Lin Y.C."/>
            <person name="Xu Q."/>
            <person name="Chen L.J."/>
            <person name="Yoshida K."/>
            <person name="Fujiwara S."/>
            <person name="Wang Z.W."/>
            <person name="Zhang Y.Q."/>
            <person name="Mitsuda N."/>
            <person name="Wang M."/>
            <person name="Liu G.H."/>
            <person name="Pecoraro L."/>
            <person name="Huang H.X."/>
            <person name="Xiao X.J."/>
            <person name="Lin M."/>
            <person name="Wu X.Y."/>
            <person name="Wu W.L."/>
            <person name="Chen Y.Y."/>
            <person name="Chang S.B."/>
            <person name="Sakamoto S."/>
            <person name="Ohme-Takagi M."/>
            <person name="Yagi M."/>
            <person name="Zeng S.J."/>
            <person name="Shen C.Y."/>
            <person name="Yeh C.M."/>
            <person name="Luo Y.B."/>
            <person name="Tsai W.C."/>
            <person name="Van de Peer Y."/>
            <person name="Liu Z.J."/>
        </authorList>
    </citation>
    <scope>NUCLEOTIDE SEQUENCE [LARGE SCALE GENOMIC DNA]</scope>
    <source>
        <tissue evidence="3">The whole plant</tissue>
    </source>
</reference>
<dbReference type="EMBL" id="KZ502466">
    <property type="protein sequence ID" value="PKU78256.1"/>
    <property type="molecule type" value="Genomic_DNA"/>
</dbReference>
<dbReference type="Gene3D" id="3.30.479.30">
    <property type="entry name" value="Band 7 domain"/>
    <property type="match status" value="1"/>
</dbReference>
<proteinExistence type="predicted"/>
<feature type="domain" description="Band 7" evidence="2">
    <location>
        <begin position="7"/>
        <end position="167"/>
    </location>
</feature>
<reference evidence="3 4" key="1">
    <citation type="journal article" date="2016" name="Sci. Rep.">
        <title>The Dendrobium catenatum Lindl. genome sequence provides insights into polysaccharide synthase, floral development and adaptive evolution.</title>
        <authorList>
            <person name="Zhang G.Q."/>
            <person name="Xu Q."/>
            <person name="Bian C."/>
            <person name="Tsai W.C."/>
            <person name="Yeh C.M."/>
            <person name="Liu K.W."/>
            <person name="Yoshida K."/>
            <person name="Zhang L.S."/>
            <person name="Chang S.B."/>
            <person name="Chen F."/>
            <person name="Shi Y."/>
            <person name="Su Y.Y."/>
            <person name="Zhang Y.Q."/>
            <person name="Chen L.J."/>
            <person name="Yin Y."/>
            <person name="Lin M."/>
            <person name="Huang H."/>
            <person name="Deng H."/>
            <person name="Wang Z.W."/>
            <person name="Zhu S.L."/>
            <person name="Zhao X."/>
            <person name="Deng C."/>
            <person name="Niu S.C."/>
            <person name="Huang J."/>
            <person name="Wang M."/>
            <person name="Liu G.H."/>
            <person name="Yang H.J."/>
            <person name="Xiao X.J."/>
            <person name="Hsiao Y.Y."/>
            <person name="Wu W.L."/>
            <person name="Chen Y.Y."/>
            <person name="Mitsuda N."/>
            <person name="Ohme-Takagi M."/>
            <person name="Luo Y.B."/>
            <person name="Van de Peer Y."/>
            <person name="Liu Z.J."/>
        </authorList>
    </citation>
    <scope>NUCLEOTIDE SEQUENCE [LARGE SCALE GENOMIC DNA]</scope>
    <source>
        <tissue evidence="3">The whole plant</tissue>
    </source>
</reference>
<keyword evidence="4" id="KW-1185">Reference proteome</keyword>
<evidence type="ECO:0000256" key="1">
    <source>
        <dbReference type="ARBA" id="ARBA00023288"/>
    </source>
</evidence>
<dbReference type="SUPFAM" id="SSF117892">
    <property type="entry name" value="Band 7/SPFH domain"/>
    <property type="match status" value="1"/>
</dbReference>
<dbReference type="STRING" id="906689.A0A2I0WRG9"/>
<dbReference type="PANTHER" id="PTHR43327:SF11">
    <property type="entry name" value="HYPERSENSITIVE-INDUCED RESPONSE PROTEIN 4"/>
    <property type="match status" value="1"/>
</dbReference>
<dbReference type="Pfam" id="PF01145">
    <property type="entry name" value="Band_7"/>
    <property type="match status" value="1"/>
</dbReference>
<evidence type="ECO:0000313" key="4">
    <source>
        <dbReference type="Proteomes" id="UP000233837"/>
    </source>
</evidence>
<evidence type="ECO:0000259" key="2">
    <source>
        <dbReference type="SMART" id="SM00244"/>
    </source>
</evidence>
<dbReference type="Proteomes" id="UP000233837">
    <property type="component" value="Unassembled WGS sequence"/>
</dbReference>
<dbReference type="CDD" id="cd03407">
    <property type="entry name" value="SPFH_like_u4"/>
    <property type="match status" value="1"/>
</dbReference>
<name>A0A2I0WRG9_9ASPA</name>